<dbReference type="InterPro" id="IPR012912">
    <property type="entry name" value="Plasmid_pRiA4b_Orf3-like"/>
</dbReference>
<accession>A0A1E5Q2Y9</accession>
<keyword evidence="3" id="KW-1185">Reference proteome</keyword>
<dbReference type="AlphaFoldDB" id="A0A1E5Q2Y9"/>
<dbReference type="EMBL" id="MCGG01000081">
    <property type="protein sequence ID" value="OEJ63862.1"/>
    <property type="molecule type" value="Genomic_DNA"/>
</dbReference>
<dbReference type="Pfam" id="PF07929">
    <property type="entry name" value="PRiA4_ORF3"/>
    <property type="match status" value="1"/>
</dbReference>
<evidence type="ECO:0000313" key="3">
    <source>
        <dbReference type="Proteomes" id="UP000095347"/>
    </source>
</evidence>
<dbReference type="STRING" id="28181.BEN30_17050"/>
<dbReference type="RefSeq" id="WP_069959501.1">
    <property type="nucleotide sequence ID" value="NZ_MCGG01000081.1"/>
</dbReference>
<organism evidence="2 3">
    <name type="scientific">Magnetovibrio blakemorei</name>
    <dbReference type="NCBI Taxonomy" id="28181"/>
    <lineage>
        <taxon>Bacteria</taxon>
        <taxon>Pseudomonadati</taxon>
        <taxon>Pseudomonadota</taxon>
        <taxon>Alphaproteobacteria</taxon>
        <taxon>Rhodospirillales</taxon>
        <taxon>Magnetovibrionaceae</taxon>
        <taxon>Magnetovibrio</taxon>
    </lineage>
</organism>
<evidence type="ECO:0000313" key="2">
    <source>
        <dbReference type="EMBL" id="OEJ63862.1"/>
    </source>
</evidence>
<protein>
    <recommendedName>
        <fullName evidence="1">Plasmid pRiA4b Orf3-like domain-containing protein</fullName>
    </recommendedName>
</protein>
<proteinExistence type="predicted"/>
<dbReference type="PANTHER" id="PTHR41878">
    <property type="entry name" value="LEXA REPRESSOR-RELATED"/>
    <property type="match status" value="1"/>
</dbReference>
<evidence type="ECO:0000259" key="1">
    <source>
        <dbReference type="Pfam" id="PF07929"/>
    </source>
</evidence>
<gene>
    <name evidence="2" type="ORF">BEN30_17050</name>
</gene>
<dbReference type="InterPro" id="IPR024047">
    <property type="entry name" value="MM3350-like_sf"/>
</dbReference>
<feature type="domain" description="Plasmid pRiA4b Orf3-like" evidence="1">
    <location>
        <begin position="5"/>
        <end position="166"/>
    </location>
</feature>
<comment type="caution">
    <text evidence="2">The sequence shown here is derived from an EMBL/GenBank/DDBJ whole genome shotgun (WGS) entry which is preliminary data.</text>
</comment>
<name>A0A1E5Q2Y9_9PROT</name>
<dbReference type="PANTHER" id="PTHR41878:SF1">
    <property type="entry name" value="TNPR PROTEIN"/>
    <property type="match status" value="1"/>
</dbReference>
<dbReference type="Proteomes" id="UP000095347">
    <property type="component" value="Unassembled WGS sequence"/>
</dbReference>
<reference evidence="3" key="1">
    <citation type="submission" date="2016-07" db="EMBL/GenBank/DDBJ databases">
        <authorList>
            <person name="Florea S."/>
            <person name="Webb J.S."/>
            <person name="Jaromczyk J."/>
            <person name="Schardl C.L."/>
        </authorList>
    </citation>
    <scope>NUCLEOTIDE SEQUENCE [LARGE SCALE GENOMIC DNA]</scope>
    <source>
        <strain evidence="3">MV-1</strain>
    </source>
</reference>
<dbReference type="Gene3D" id="3.10.290.30">
    <property type="entry name" value="MM3350-like"/>
    <property type="match status" value="1"/>
</dbReference>
<sequence>MALSITLHIRLTDIEPEIWRQVCVPADYTLAGLHFVIQAVMGWEDEHLHLFIIDGNRYGVPEDASGGRPISEEGNVRLSHILMEGETFLYVYDFGDDWRHEIKVESIGSKPTELRCLDGKRACPPEDSGGPYAYSDLVEAVRSPKSADPEFLDWVGDFDPEKFDQDLANKRLKALTSSSRH</sequence>
<dbReference type="OrthoDB" id="9816539at2"/>
<dbReference type="SUPFAM" id="SSF159941">
    <property type="entry name" value="MM3350-like"/>
    <property type="match status" value="1"/>
</dbReference>